<evidence type="ECO:0000313" key="3">
    <source>
        <dbReference type="EMBL" id="CAI2379732.1"/>
    </source>
</evidence>
<name>A0AAD2D467_EUPCR</name>
<feature type="region of interest" description="Disordered" evidence="2">
    <location>
        <begin position="274"/>
        <end position="294"/>
    </location>
</feature>
<evidence type="ECO:0000313" key="4">
    <source>
        <dbReference type="Proteomes" id="UP001295684"/>
    </source>
</evidence>
<gene>
    <name evidence="3" type="ORF">ECRASSUSDP1_LOCUS21145</name>
</gene>
<accession>A0AAD2D467</accession>
<feature type="region of interest" description="Disordered" evidence="2">
    <location>
        <begin position="332"/>
        <end position="390"/>
    </location>
</feature>
<feature type="compositionally biased region" description="Basic and acidic residues" evidence="2">
    <location>
        <begin position="345"/>
        <end position="359"/>
    </location>
</feature>
<comment type="caution">
    <text evidence="3">The sequence shown here is derived from an EMBL/GenBank/DDBJ whole genome shotgun (WGS) entry which is preliminary data.</text>
</comment>
<reference evidence="3" key="1">
    <citation type="submission" date="2023-07" db="EMBL/GenBank/DDBJ databases">
        <authorList>
            <consortium name="AG Swart"/>
            <person name="Singh M."/>
            <person name="Singh A."/>
            <person name="Seah K."/>
            <person name="Emmerich C."/>
        </authorList>
    </citation>
    <scope>NUCLEOTIDE SEQUENCE</scope>
    <source>
        <strain evidence="3">DP1</strain>
    </source>
</reference>
<evidence type="ECO:0000256" key="2">
    <source>
        <dbReference type="SAM" id="MobiDB-lite"/>
    </source>
</evidence>
<dbReference type="Proteomes" id="UP001295684">
    <property type="component" value="Unassembled WGS sequence"/>
</dbReference>
<dbReference type="AlphaFoldDB" id="A0AAD2D467"/>
<dbReference type="EMBL" id="CAMPGE010021587">
    <property type="protein sequence ID" value="CAI2379732.1"/>
    <property type="molecule type" value="Genomic_DNA"/>
</dbReference>
<feature type="compositionally biased region" description="Low complexity" evidence="2">
    <location>
        <begin position="360"/>
        <end position="379"/>
    </location>
</feature>
<feature type="compositionally biased region" description="Basic and acidic residues" evidence="2">
    <location>
        <begin position="125"/>
        <end position="134"/>
    </location>
</feature>
<sequence length="430" mass="50346">MEELERYVESYKKLEERSQEIINPVQKELKNSDMRKDLLIKSEKILRKLKKRHKEFIESYVYTETSINLYKGLNCSYYFGLDQHERILTLLGVPVEIHGIRAHRDVLHDLFERVEKCEEEEKKLKETYQEDKNESVNYSGFSRKDNKQSYRDDEECKDLESCFDVCSNIDSLNETQSFISQNELSEEVLEKKNAKIAKLREKNILLREKLRSQKEQIRQNEALQKQIESLKEEKDRVYKRLRQAEETERYQSSQIDRLSTTLEMKDKTISQLRFENQQKDPSPKKNQNLAQDDSNEKDEMLLSLAKILSLGDAESSQNSSLIPQNLAGRDSEVFRKGSKTHRSKKIVDPKEESKEETKESSIFSFSSSQESSRSPSPQKDSLDIDNLNTPEEIESVLTSNKPLTDDQRFDLMTKLTILKTKKGYLASLPK</sequence>
<evidence type="ECO:0000256" key="1">
    <source>
        <dbReference type="SAM" id="Coils"/>
    </source>
</evidence>
<protein>
    <submittedName>
        <fullName evidence="3">Uncharacterized protein</fullName>
    </submittedName>
</protein>
<proteinExistence type="predicted"/>
<feature type="coiled-coil region" evidence="1">
    <location>
        <begin position="182"/>
        <end position="247"/>
    </location>
</feature>
<organism evidence="3 4">
    <name type="scientific">Euplotes crassus</name>
    <dbReference type="NCBI Taxonomy" id="5936"/>
    <lineage>
        <taxon>Eukaryota</taxon>
        <taxon>Sar</taxon>
        <taxon>Alveolata</taxon>
        <taxon>Ciliophora</taxon>
        <taxon>Intramacronucleata</taxon>
        <taxon>Spirotrichea</taxon>
        <taxon>Hypotrichia</taxon>
        <taxon>Euplotida</taxon>
        <taxon>Euplotidae</taxon>
        <taxon>Moneuplotes</taxon>
    </lineage>
</organism>
<keyword evidence="1" id="KW-0175">Coiled coil</keyword>
<keyword evidence="4" id="KW-1185">Reference proteome</keyword>
<feature type="region of interest" description="Disordered" evidence="2">
    <location>
        <begin position="125"/>
        <end position="146"/>
    </location>
</feature>